<organism evidence="2 3">
    <name type="scientific">Albibacterium bauzanense</name>
    <dbReference type="NCBI Taxonomy" id="653929"/>
    <lineage>
        <taxon>Bacteria</taxon>
        <taxon>Pseudomonadati</taxon>
        <taxon>Bacteroidota</taxon>
        <taxon>Sphingobacteriia</taxon>
        <taxon>Sphingobacteriales</taxon>
        <taxon>Sphingobacteriaceae</taxon>
        <taxon>Albibacterium</taxon>
    </lineage>
</organism>
<sequence length="255" mass="28505">MNKVIKHVVLDILRNKIVVAYTIFLFVFSMGLFLMEDNPEKSLASILTVNLIAIPLISMVFSAIYIYNSAEFIEFLAAQPIKRKTLWISIFSGLSLSLVLAFLLGCGIPILIFSNTATGWTMLLMGTLLSIIFVAIALLACVYTKDKARGIGTSILLWFYFTVVFDGIVLFLLFQLMDYPLENILVGFSILNPIDLARILILLKMDISALMGASSAVFKLIFGGSWGMLIATFIMLLWIAVPLFLSLNKFYRKDL</sequence>
<reference evidence="2 3" key="1">
    <citation type="submission" date="2019-03" db="EMBL/GenBank/DDBJ databases">
        <title>Genomic Encyclopedia of Archaeal and Bacterial Type Strains, Phase II (KMG-II): from individual species to whole genera.</title>
        <authorList>
            <person name="Goeker M."/>
        </authorList>
    </citation>
    <scope>NUCLEOTIDE SEQUENCE [LARGE SCALE GENOMIC DNA]</scope>
    <source>
        <strain evidence="2 3">DSM 22554</strain>
    </source>
</reference>
<keyword evidence="1" id="KW-1133">Transmembrane helix</keyword>
<feature type="transmembrane region" description="Helical" evidence="1">
    <location>
        <begin position="224"/>
        <end position="245"/>
    </location>
</feature>
<dbReference type="Proteomes" id="UP000294616">
    <property type="component" value="Unassembled WGS sequence"/>
</dbReference>
<dbReference type="OrthoDB" id="1068411at2"/>
<evidence type="ECO:0000313" key="3">
    <source>
        <dbReference type="Proteomes" id="UP000294616"/>
    </source>
</evidence>
<dbReference type="EMBL" id="SMGO01000001">
    <property type="protein sequence ID" value="TCK85649.1"/>
    <property type="molecule type" value="Genomic_DNA"/>
</dbReference>
<gene>
    <name evidence="2" type="ORF">C8N28_0961</name>
</gene>
<proteinExistence type="predicted"/>
<dbReference type="AlphaFoldDB" id="A0A4R1M745"/>
<name>A0A4R1M745_9SPHI</name>
<feature type="transmembrane region" description="Helical" evidence="1">
    <location>
        <begin position="46"/>
        <end position="67"/>
    </location>
</feature>
<accession>A0A4R1M745</accession>
<comment type="caution">
    <text evidence="2">The sequence shown here is derived from an EMBL/GenBank/DDBJ whole genome shotgun (WGS) entry which is preliminary data.</text>
</comment>
<keyword evidence="1" id="KW-0472">Membrane</keyword>
<keyword evidence="1" id="KW-0812">Transmembrane</keyword>
<feature type="transmembrane region" description="Helical" evidence="1">
    <location>
        <begin position="88"/>
        <end position="113"/>
    </location>
</feature>
<evidence type="ECO:0000313" key="2">
    <source>
        <dbReference type="EMBL" id="TCK85649.1"/>
    </source>
</evidence>
<feature type="transmembrane region" description="Helical" evidence="1">
    <location>
        <begin position="119"/>
        <end position="143"/>
    </location>
</feature>
<protein>
    <submittedName>
        <fullName evidence="2">Cu-processing system permease protein</fullName>
    </submittedName>
</protein>
<evidence type="ECO:0000256" key="1">
    <source>
        <dbReference type="SAM" id="Phobius"/>
    </source>
</evidence>
<keyword evidence="3" id="KW-1185">Reference proteome</keyword>
<dbReference type="RefSeq" id="WP_132222019.1">
    <property type="nucleotide sequence ID" value="NZ_SMGO01000001.1"/>
</dbReference>
<feature type="transmembrane region" description="Helical" evidence="1">
    <location>
        <begin position="12"/>
        <end position="34"/>
    </location>
</feature>
<feature type="transmembrane region" description="Helical" evidence="1">
    <location>
        <begin position="155"/>
        <end position="177"/>
    </location>
</feature>